<proteinExistence type="predicted"/>
<name>A0A381P205_9ZZZZ</name>
<dbReference type="AlphaFoldDB" id="A0A381P205"/>
<gene>
    <name evidence="1" type="ORF">METZ01_LOCUS13398</name>
</gene>
<organism evidence="1">
    <name type="scientific">marine metagenome</name>
    <dbReference type="NCBI Taxonomy" id="408172"/>
    <lineage>
        <taxon>unclassified sequences</taxon>
        <taxon>metagenomes</taxon>
        <taxon>ecological metagenomes</taxon>
    </lineage>
</organism>
<dbReference type="EMBL" id="UINC01000750">
    <property type="protein sequence ID" value="SUZ60544.1"/>
    <property type="molecule type" value="Genomic_DNA"/>
</dbReference>
<sequence>VIQCSLPFTIYKLRQDDLSEVKTFSFKHTQMGSVTVGVPHKDKLWLGTFMGDRIASFNLNQE</sequence>
<protein>
    <recommendedName>
        <fullName evidence="2">SMP-30/Gluconolactonase/LRE-like region domain-containing protein</fullName>
    </recommendedName>
</protein>
<feature type="non-terminal residue" evidence="1">
    <location>
        <position position="1"/>
    </location>
</feature>
<reference evidence="1" key="1">
    <citation type="submission" date="2018-05" db="EMBL/GenBank/DDBJ databases">
        <authorList>
            <person name="Lanie J.A."/>
            <person name="Ng W.-L."/>
            <person name="Kazmierczak K.M."/>
            <person name="Andrzejewski T.M."/>
            <person name="Davidsen T.M."/>
            <person name="Wayne K.J."/>
            <person name="Tettelin H."/>
            <person name="Glass J.I."/>
            <person name="Rusch D."/>
            <person name="Podicherti R."/>
            <person name="Tsui H.-C.T."/>
            <person name="Winkler M.E."/>
        </authorList>
    </citation>
    <scope>NUCLEOTIDE SEQUENCE</scope>
</reference>
<accession>A0A381P205</accession>
<evidence type="ECO:0000313" key="1">
    <source>
        <dbReference type="EMBL" id="SUZ60544.1"/>
    </source>
</evidence>
<evidence type="ECO:0008006" key="2">
    <source>
        <dbReference type="Google" id="ProtNLM"/>
    </source>
</evidence>